<dbReference type="SUPFAM" id="SSF69279">
    <property type="entry name" value="Phage tail proteins"/>
    <property type="match status" value="1"/>
</dbReference>
<dbReference type="STRING" id="390242.SAMN04488024_10899"/>
<dbReference type="Gene3D" id="3.55.50.10">
    <property type="entry name" value="Baseplate protein-like domains"/>
    <property type="match status" value="1"/>
</dbReference>
<proteinExistence type="predicted"/>
<accession>A0A1G6XZS8</accession>
<dbReference type="Proteomes" id="UP000199455">
    <property type="component" value="Unassembled WGS sequence"/>
</dbReference>
<organism evidence="2 3">
    <name type="scientific">Pedobacter soli</name>
    <dbReference type="NCBI Taxonomy" id="390242"/>
    <lineage>
        <taxon>Bacteria</taxon>
        <taxon>Pseudomonadati</taxon>
        <taxon>Bacteroidota</taxon>
        <taxon>Sphingobacteriia</taxon>
        <taxon>Sphingobacteriales</taxon>
        <taxon>Sphingobacteriaceae</taxon>
        <taxon>Pedobacter</taxon>
    </lineage>
</organism>
<feature type="domain" description="Gp5/Type VI secretion system Vgr protein OB-fold" evidence="1">
    <location>
        <begin position="365"/>
        <end position="445"/>
    </location>
</feature>
<evidence type="ECO:0000313" key="3">
    <source>
        <dbReference type="Proteomes" id="UP000199455"/>
    </source>
</evidence>
<dbReference type="InterPro" id="IPR037026">
    <property type="entry name" value="Vgr_OB-fold_dom_sf"/>
</dbReference>
<dbReference type="SUPFAM" id="SSF69349">
    <property type="entry name" value="Phage fibre proteins"/>
    <property type="match status" value="1"/>
</dbReference>
<dbReference type="AlphaFoldDB" id="A0A1G6XZS8"/>
<protein>
    <submittedName>
        <fullName evidence="2">Uncharacterized conserved protein, implicated in type VI secretion and phage assembly</fullName>
    </submittedName>
</protein>
<gene>
    <name evidence="2" type="ORF">SAMN04488024_10899</name>
</gene>
<dbReference type="SUPFAM" id="SSF69255">
    <property type="entry name" value="gp5 N-terminal domain-like"/>
    <property type="match status" value="1"/>
</dbReference>
<dbReference type="RefSeq" id="WP_143009617.1">
    <property type="nucleotide sequence ID" value="NZ_FMZH01000008.1"/>
</dbReference>
<dbReference type="Gene3D" id="2.40.50.230">
    <property type="entry name" value="Gp5 N-terminal domain"/>
    <property type="match status" value="1"/>
</dbReference>
<evidence type="ECO:0000313" key="2">
    <source>
        <dbReference type="EMBL" id="SDD83542.1"/>
    </source>
</evidence>
<reference evidence="3" key="1">
    <citation type="submission" date="2016-10" db="EMBL/GenBank/DDBJ databases">
        <authorList>
            <person name="Varghese N."/>
            <person name="Submissions S."/>
        </authorList>
    </citation>
    <scope>NUCLEOTIDE SEQUENCE [LARGE SCALE GENOMIC DNA]</scope>
    <source>
        <strain evidence="3">DSM 18609</strain>
    </source>
</reference>
<evidence type="ECO:0000259" key="1">
    <source>
        <dbReference type="Pfam" id="PF04717"/>
    </source>
</evidence>
<dbReference type="Pfam" id="PF04717">
    <property type="entry name" value="Phage_base_V"/>
    <property type="match status" value="1"/>
</dbReference>
<keyword evidence="3" id="KW-1185">Reference proteome</keyword>
<name>A0A1G6XZS8_9SPHI</name>
<dbReference type="Pfam" id="PF05954">
    <property type="entry name" value="Phage_GPD"/>
    <property type="match status" value="1"/>
</dbReference>
<dbReference type="InterPro" id="IPR006531">
    <property type="entry name" value="Gp5/Vgr_OB"/>
</dbReference>
<sequence>MENKLITEINIEGKAINYFDSFDLAQQFNGHHYFELRFKQYEAGRPGLINLDTCRDFIGKTLTASFGYSQDNMQEFIGLVTHVALAQNHGYHGLLIVSGYSPTILIDRGADLGSYLDKTLNEIVSLVTKDIAENDLKIVCNPTRKTPVDYLIQYQESDFNLLNRLAAAYHEWFFYDGKQLHFGKPDQQKEVAIYYGRDIHQFQYEMEIAPLQQHCFDYNPITDEILQSGMQVDLAGSPDHIHAVTASNRTYSKTLNHTSPIRLKNGDDIKKHQENEDKANASRLLKITGKGDNAGLCIGNIAEIFMSMRRETDFITESIGKFLITGINHHIDIAGKYHHTFEGLTASTECLNVSGYQKPNPAMQLADVTDNNDPLGQGRIKVKFKWICANHDVSDWLRIVTPDAGSSVTVNTNRGFVFIPEIGDQVVVGFEDGNIAKPIVLGSIFHGLNGTGGHTDNHLKTIATRSGHTIEFNDSSGAETITITDKNNNIIRFDTQTSSIEISAPENINISAKNIQINAGQLISISAGEHIYTNAGANIASNAGENHSITADNISMIANNHINKTATHIEKTAESISLNSTNDNIEIHSAKEIINKSGGKVKLF</sequence>
<dbReference type="EMBL" id="FMZH01000008">
    <property type="protein sequence ID" value="SDD83542.1"/>
    <property type="molecule type" value="Genomic_DNA"/>
</dbReference>